<evidence type="ECO:0000256" key="4">
    <source>
        <dbReference type="ARBA" id="ARBA00022884"/>
    </source>
</evidence>
<reference evidence="8 9" key="1">
    <citation type="submission" date="2014-06" db="EMBL/GenBank/DDBJ databases">
        <authorList>
            <person name="Teng J.L."/>
            <person name="Huang Y."/>
            <person name="Tse H."/>
            <person name="Lau S.K."/>
            <person name="Woo P.C."/>
        </authorList>
    </citation>
    <scope>NUCLEOTIDE SEQUENCE [LARGE SCALE GENOMIC DNA]</scope>
    <source>
        <strain evidence="8 9">HKU4</strain>
    </source>
</reference>
<dbReference type="GO" id="GO:0051607">
    <property type="term" value="P:defense response to virus"/>
    <property type="evidence" value="ECO:0007669"/>
    <property type="project" value="UniProtKB-KW"/>
</dbReference>
<dbReference type="NCBIfam" id="TIGR01899">
    <property type="entry name" value="cas_TM1807_csm5"/>
    <property type="match status" value="1"/>
</dbReference>
<evidence type="ECO:0000313" key="9">
    <source>
        <dbReference type="Proteomes" id="UP000030019"/>
    </source>
</evidence>
<proteinExistence type="inferred from homology"/>
<evidence type="ECO:0000256" key="2">
    <source>
        <dbReference type="ARBA" id="ARBA00006680"/>
    </source>
</evidence>
<evidence type="ECO:0000256" key="5">
    <source>
        <dbReference type="ARBA" id="ARBA00023118"/>
    </source>
</evidence>
<dbReference type="EMBL" id="JPEN01000103">
    <property type="protein sequence ID" value="KGM36476.1"/>
    <property type="molecule type" value="Genomic_DNA"/>
</dbReference>
<dbReference type="Proteomes" id="UP000030019">
    <property type="component" value="Unassembled WGS sequence"/>
</dbReference>
<evidence type="ECO:0000256" key="3">
    <source>
        <dbReference type="ARBA" id="ARBA00016113"/>
    </source>
</evidence>
<sequence length="379" mass="43516">MKTEYRKFKLTLWTLGPVHIGSGLLHTAREYILEGDEYYFPDMTLLYDEFIKQGIDEKFQKFLIDSDNKTNRISDFLAEHGITKRDFGGYRLKATGLEKPKGDYATRNQETTDSGEINGVHQFMRDCYGNPYIPGSSLKGAIRTILMNTHWHSTNFKQENKKGKIVENKKAIPWGPTRRQRHEKIKPFDDIFNEIRVSDSQPLTNDDLILVQKWDFSPDKDTKPHSLSIYREALRPGTKMEFEIITASGFEGGRAGELVASLGEYAQKFYFGVTEDEAYEGYEDFFLKKFPNHLIQNNESYPLYLGGGSGAWTKTVFRQADGEVQQRHEKMSGRGALKLTKAPQQVLTTIEGEIELIKNTDNFYEMGKTCFTIMEVGTR</sequence>
<comment type="similarity">
    <text evidence="2">Belongs to the CRISPR-associated Csm5 family.</text>
</comment>
<dbReference type="PATRIC" id="fig|176090.4.peg.1780"/>
<dbReference type="AlphaFoldDB" id="A0A0A0DCR5"/>
<evidence type="ECO:0000256" key="1">
    <source>
        <dbReference type="ARBA" id="ARBA00003088"/>
    </source>
</evidence>
<comment type="caution">
    <text evidence="8">The sequence shown here is derived from an EMBL/GenBank/DDBJ whole genome shotgun (WGS) entry which is preliminary data.</text>
</comment>
<dbReference type="RefSeq" id="WP_037618079.1">
    <property type="nucleotide sequence ID" value="NZ_JPEN01000103.1"/>
</dbReference>
<dbReference type="Pfam" id="PF03787">
    <property type="entry name" value="RAMPs"/>
    <property type="match status" value="1"/>
</dbReference>
<dbReference type="GO" id="GO:0003723">
    <property type="term" value="F:RNA binding"/>
    <property type="evidence" value="ECO:0007669"/>
    <property type="project" value="UniProtKB-KW"/>
</dbReference>
<dbReference type="PANTHER" id="PTHR38007">
    <property type="entry name" value="CRISPR SYSTEM CMS PROTEIN CSM5"/>
    <property type="match status" value="1"/>
</dbReference>
<comment type="function">
    <text evidence="1">This subunit might be involved in maturation of a crRNA intermediate to its mature form.</text>
</comment>
<protein>
    <recommendedName>
        <fullName evidence="3">CRISPR system Cms protein Csm5</fullName>
    </recommendedName>
    <alternativeName>
        <fullName evidence="6">CRISPR type III A-associated protein Csm5</fullName>
    </alternativeName>
</protein>
<name>A0A0A0DCR5_9STRE</name>
<dbReference type="InterPro" id="IPR005537">
    <property type="entry name" value="RAMP_III_fam"/>
</dbReference>
<accession>A0A0A0DCR5</accession>
<evidence type="ECO:0000313" key="8">
    <source>
        <dbReference type="EMBL" id="KGM36476.1"/>
    </source>
</evidence>
<evidence type="ECO:0000259" key="7">
    <source>
        <dbReference type="Pfam" id="PF03787"/>
    </source>
</evidence>
<keyword evidence="5" id="KW-0051">Antiviral defense</keyword>
<dbReference type="eggNOG" id="COG1332">
    <property type="taxonomic scope" value="Bacteria"/>
</dbReference>
<gene>
    <name evidence="8" type="ORF">SSIN_1833</name>
</gene>
<keyword evidence="4" id="KW-0694">RNA-binding</keyword>
<dbReference type="PANTHER" id="PTHR38007:SF1">
    <property type="entry name" value="CRISPR SYSTEM CMS PROTEIN CSM5"/>
    <property type="match status" value="1"/>
</dbReference>
<organism evidence="8 9">
    <name type="scientific">Streptococcus sinensis</name>
    <dbReference type="NCBI Taxonomy" id="176090"/>
    <lineage>
        <taxon>Bacteria</taxon>
        <taxon>Bacillati</taxon>
        <taxon>Bacillota</taxon>
        <taxon>Bacilli</taxon>
        <taxon>Lactobacillales</taxon>
        <taxon>Streptococcaceae</taxon>
        <taxon>Streptococcus</taxon>
    </lineage>
</organism>
<feature type="domain" description="CRISPR type III-associated protein" evidence="7">
    <location>
        <begin position="14"/>
        <end position="249"/>
    </location>
</feature>
<dbReference type="InterPro" id="IPR010173">
    <property type="entry name" value="CRISPR-assoc_Csm5"/>
</dbReference>
<evidence type="ECO:0000256" key="6">
    <source>
        <dbReference type="ARBA" id="ARBA00031720"/>
    </source>
</evidence>
<dbReference type="STRING" id="176090.SSIN_1833"/>
<keyword evidence="9" id="KW-1185">Reference proteome</keyword>